<comment type="caution">
    <text evidence="1">The sequence shown here is derived from an EMBL/GenBank/DDBJ whole genome shotgun (WGS) entry which is preliminary data.</text>
</comment>
<evidence type="ECO:0000313" key="2">
    <source>
        <dbReference type="Proteomes" id="UP001603857"/>
    </source>
</evidence>
<dbReference type="AlphaFoldDB" id="A0ABD1L901"/>
<organism evidence="1 2">
    <name type="scientific">Flemingia macrophylla</name>
    <dbReference type="NCBI Taxonomy" id="520843"/>
    <lineage>
        <taxon>Eukaryota</taxon>
        <taxon>Viridiplantae</taxon>
        <taxon>Streptophyta</taxon>
        <taxon>Embryophyta</taxon>
        <taxon>Tracheophyta</taxon>
        <taxon>Spermatophyta</taxon>
        <taxon>Magnoliopsida</taxon>
        <taxon>eudicotyledons</taxon>
        <taxon>Gunneridae</taxon>
        <taxon>Pentapetalae</taxon>
        <taxon>rosids</taxon>
        <taxon>fabids</taxon>
        <taxon>Fabales</taxon>
        <taxon>Fabaceae</taxon>
        <taxon>Papilionoideae</taxon>
        <taxon>50 kb inversion clade</taxon>
        <taxon>NPAAA clade</taxon>
        <taxon>indigoferoid/millettioid clade</taxon>
        <taxon>Phaseoleae</taxon>
        <taxon>Flemingia</taxon>
    </lineage>
</organism>
<name>A0ABD1L901_9FABA</name>
<dbReference type="EMBL" id="JBGMDY010000010">
    <property type="protein sequence ID" value="KAL2319883.1"/>
    <property type="molecule type" value="Genomic_DNA"/>
</dbReference>
<dbReference type="Proteomes" id="UP001603857">
    <property type="component" value="Unassembled WGS sequence"/>
</dbReference>
<sequence length="62" mass="7000">MHTHSHSSSICMVEIDNFVDTSNITSTNCIFSLPKQQNTLQASKSRHFHIQNFLKIGLPQSV</sequence>
<keyword evidence="2" id="KW-1185">Reference proteome</keyword>
<proteinExistence type="predicted"/>
<accession>A0ABD1L901</accession>
<reference evidence="1 2" key="1">
    <citation type="submission" date="2024-08" db="EMBL/GenBank/DDBJ databases">
        <title>Insights into the chromosomal genome structure of Flemingia macrophylla.</title>
        <authorList>
            <person name="Ding Y."/>
            <person name="Zhao Y."/>
            <person name="Bi W."/>
            <person name="Wu M."/>
            <person name="Zhao G."/>
            <person name="Gong Y."/>
            <person name="Li W."/>
            <person name="Zhang P."/>
        </authorList>
    </citation>
    <scope>NUCLEOTIDE SEQUENCE [LARGE SCALE GENOMIC DNA]</scope>
    <source>
        <strain evidence="1">DYQJB</strain>
        <tissue evidence="1">Leaf</tissue>
    </source>
</reference>
<gene>
    <name evidence="1" type="ORF">Fmac_028852</name>
</gene>
<evidence type="ECO:0000313" key="1">
    <source>
        <dbReference type="EMBL" id="KAL2319883.1"/>
    </source>
</evidence>
<protein>
    <submittedName>
        <fullName evidence="1">Uncharacterized protein</fullName>
    </submittedName>
</protein>